<evidence type="ECO:0000313" key="3">
    <source>
        <dbReference type="Proteomes" id="UP000234345"/>
    </source>
</evidence>
<name>A0A7Z7J656_XANCH</name>
<proteinExistence type="predicted"/>
<organism evidence="2 3">
    <name type="scientific">Xanthomonas campestris pv. phaseoli</name>
    <dbReference type="NCBI Taxonomy" id="317013"/>
    <lineage>
        <taxon>Bacteria</taxon>
        <taxon>Pseudomonadati</taxon>
        <taxon>Pseudomonadota</taxon>
        <taxon>Gammaproteobacteria</taxon>
        <taxon>Lysobacterales</taxon>
        <taxon>Lysobacteraceae</taxon>
        <taxon>Xanthomonas</taxon>
    </lineage>
</organism>
<evidence type="ECO:0000256" key="1">
    <source>
        <dbReference type="SAM" id="MobiDB-lite"/>
    </source>
</evidence>
<dbReference type="Proteomes" id="UP000234345">
    <property type="component" value="Unassembled WGS sequence"/>
</dbReference>
<protein>
    <submittedName>
        <fullName evidence="2">Uncharacterized protein</fullName>
    </submittedName>
</protein>
<comment type="caution">
    <text evidence="2">The sequence shown here is derived from an EMBL/GenBank/DDBJ whole genome shotgun (WGS) entry which is preliminary data.</text>
</comment>
<dbReference type="EMBL" id="OCZC01000085">
    <property type="protein sequence ID" value="SOO26626.1"/>
    <property type="molecule type" value="Genomic_DNA"/>
</dbReference>
<evidence type="ECO:0000313" key="2">
    <source>
        <dbReference type="EMBL" id="SOO26626.1"/>
    </source>
</evidence>
<accession>A0A7Z7J656</accession>
<dbReference type="AlphaFoldDB" id="A0A7Z7J656"/>
<gene>
    <name evidence="2" type="ORF">XFF6991_570191</name>
</gene>
<feature type="region of interest" description="Disordered" evidence="1">
    <location>
        <begin position="32"/>
        <end position="57"/>
    </location>
</feature>
<reference evidence="2 3" key="1">
    <citation type="submission" date="2017-10" db="EMBL/GenBank/DDBJ databases">
        <authorList>
            <person name="Regsiter A."/>
            <person name="William W."/>
        </authorList>
    </citation>
    <scope>NUCLEOTIDE SEQUENCE [LARGE SCALE GENOMIC DNA]</scope>
    <source>
        <strain evidence="2 3">CFBP6991</strain>
    </source>
</reference>
<sequence>MIVPIDCPHPPFGHLTPAGGGRQALTISVLPRGKAGSLQEGGAPVGLERPRPGKPHL</sequence>